<evidence type="ECO:0000313" key="3">
    <source>
        <dbReference type="Proteomes" id="UP000717585"/>
    </source>
</evidence>
<dbReference type="Gene3D" id="1.20.120.900">
    <property type="entry name" value="Pex19, mPTS binding domain"/>
    <property type="match status" value="1"/>
</dbReference>
<dbReference type="PANTHER" id="PTHR12774">
    <property type="entry name" value="PEROXISOMAL BIOGENESIS FACTOR 19"/>
    <property type="match status" value="1"/>
</dbReference>
<protein>
    <submittedName>
        <fullName evidence="2">Pex19 protein</fullName>
    </submittedName>
</protein>
<evidence type="ECO:0000256" key="1">
    <source>
        <dbReference type="SAM" id="MobiDB-lite"/>
    </source>
</evidence>
<feature type="compositionally biased region" description="Basic and acidic residues" evidence="1">
    <location>
        <begin position="26"/>
        <end position="52"/>
    </location>
</feature>
<dbReference type="GO" id="GO:0045046">
    <property type="term" value="P:protein import into peroxisome membrane"/>
    <property type="evidence" value="ECO:0007669"/>
    <property type="project" value="TreeGrafter"/>
</dbReference>
<dbReference type="PANTHER" id="PTHR12774:SF2">
    <property type="entry name" value="PEROXISOMAL BIOGENESIS FACTOR 19"/>
    <property type="match status" value="1"/>
</dbReference>
<dbReference type="AlphaFoldDB" id="A0A8J6C003"/>
<dbReference type="Proteomes" id="UP000717585">
    <property type="component" value="Unassembled WGS sequence"/>
</dbReference>
<keyword evidence="3" id="KW-1185">Reference proteome</keyword>
<organism evidence="2 3">
    <name type="scientific">Carpediemonas membranifera</name>
    <dbReference type="NCBI Taxonomy" id="201153"/>
    <lineage>
        <taxon>Eukaryota</taxon>
        <taxon>Metamonada</taxon>
        <taxon>Carpediemonas-like organisms</taxon>
        <taxon>Carpediemonas</taxon>
    </lineage>
</organism>
<dbReference type="GO" id="GO:0005778">
    <property type="term" value="C:peroxisomal membrane"/>
    <property type="evidence" value="ECO:0007669"/>
    <property type="project" value="TreeGrafter"/>
</dbReference>
<dbReference type="EMBL" id="JAHDYR010000007">
    <property type="protein sequence ID" value="KAG9396066.1"/>
    <property type="molecule type" value="Genomic_DNA"/>
</dbReference>
<comment type="caution">
    <text evidence="2">The sequence shown here is derived from an EMBL/GenBank/DDBJ whole genome shotgun (WGS) entry which is preliminary data.</text>
</comment>
<accession>A0A8J6C003</accession>
<name>A0A8J6C003_9EUKA</name>
<dbReference type="Pfam" id="PF04614">
    <property type="entry name" value="Pex19"/>
    <property type="match status" value="1"/>
</dbReference>
<dbReference type="InterPro" id="IPR006708">
    <property type="entry name" value="Pex19"/>
</dbReference>
<feature type="region of interest" description="Disordered" evidence="1">
    <location>
        <begin position="26"/>
        <end position="59"/>
    </location>
</feature>
<evidence type="ECO:0000313" key="2">
    <source>
        <dbReference type="EMBL" id="KAG9396066.1"/>
    </source>
</evidence>
<proteinExistence type="predicted"/>
<reference evidence="2" key="1">
    <citation type="submission" date="2021-05" db="EMBL/GenBank/DDBJ databases">
        <title>A free-living protist that lacks canonical eukaryotic 1 DNA replication and segregation systems.</title>
        <authorList>
            <person name="Salas-Leiva D.E."/>
            <person name="Tromer E.C."/>
            <person name="Curtis B.A."/>
            <person name="Jerlstrom-Hultqvist J."/>
            <person name="Kolisko M."/>
            <person name="Yi Z."/>
            <person name="Salas-Leiva J.S."/>
            <person name="Gallot-Lavallee L."/>
            <person name="Kops G.J.P.L."/>
            <person name="Archibald J.M."/>
            <person name="Simpson A.G.B."/>
            <person name="Roger A.J."/>
        </authorList>
    </citation>
    <scope>NUCLEOTIDE SEQUENCE</scope>
    <source>
        <strain evidence="2">BICM</strain>
    </source>
</reference>
<dbReference type="GO" id="GO:0033328">
    <property type="term" value="F:peroxisome membrane targeting sequence binding"/>
    <property type="evidence" value="ECO:0007669"/>
    <property type="project" value="TreeGrafter"/>
</dbReference>
<sequence>MSEEIDPFEAAIDDLIVQDKAERAKIEELKSKTPEKPEESKKAEETDKKAADPADEDAMAALKQMLGNGRSDVSDERLAGLDRMMQDFQQGMALFETLPEGERNALEQDFEESMRANMEQMMQGPEMEEFMSSMANQMFSAESIVPWMSKVAPRFKKHLEKKGGSYKPEELTSYKAQLGCMERILKHYETAPSDVDTAFKLLEELNTLGDMPEDFQDEIADILGEMGMDGMGM</sequence>
<gene>
    <name evidence="2" type="ORF">J8273_2418</name>
</gene>
<dbReference type="InterPro" id="IPR038322">
    <property type="entry name" value="Pex19_C_sf"/>
</dbReference>